<dbReference type="EMBL" id="CACVKT020008757">
    <property type="protein sequence ID" value="CAC5417523.1"/>
    <property type="molecule type" value="Genomic_DNA"/>
</dbReference>
<reference evidence="2 3" key="1">
    <citation type="submission" date="2020-06" db="EMBL/GenBank/DDBJ databases">
        <authorList>
            <person name="Li R."/>
            <person name="Bekaert M."/>
        </authorList>
    </citation>
    <scope>NUCLEOTIDE SEQUENCE [LARGE SCALE GENOMIC DNA]</scope>
    <source>
        <strain evidence="3">wild</strain>
    </source>
</reference>
<dbReference type="OrthoDB" id="6060805at2759"/>
<dbReference type="AlphaFoldDB" id="A0A6J8EC44"/>
<evidence type="ECO:0000313" key="3">
    <source>
        <dbReference type="Proteomes" id="UP000507470"/>
    </source>
</evidence>
<dbReference type="Proteomes" id="UP000507470">
    <property type="component" value="Unassembled WGS sequence"/>
</dbReference>
<feature type="chain" id="PRO_5027001759" description="MEGF10_11" evidence="1">
    <location>
        <begin position="21"/>
        <end position="182"/>
    </location>
</feature>
<accession>A0A6J8EC44</accession>
<evidence type="ECO:0000313" key="2">
    <source>
        <dbReference type="EMBL" id="CAC5417523.1"/>
    </source>
</evidence>
<keyword evidence="3" id="KW-1185">Reference proteome</keyword>
<feature type="signal peptide" evidence="1">
    <location>
        <begin position="1"/>
        <end position="20"/>
    </location>
</feature>
<name>A0A6J8EC44_MYTCO</name>
<keyword evidence="1" id="KW-0732">Signal</keyword>
<organism evidence="2 3">
    <name type="scientific">Mytilus coruscus</name>
    <name type="common">Sea mussel</name>
    <dbReference type="NCBI Taxonomy" id="42192"/>
    <lineage>
        <taxon>Eukaryota</taxon>
        <taxon>Metazoa</taxon>
        <taxon>Spiralia</taxon>
        <taxon>Lophotrochozoa</taxon>
        <taxon>Mollusca</taxon>
        <taxon>Bivalvia</taxon>
        <taxon>Autobranchia</taxon>
        <taxon>Pteriomorphia</taxon>
        <taxon>Mytilida</taxon>
        <taxon>Mytiloidea</taxon>
        <taxon>Mytilidae</taxon>
        <taxon>Mytilinae</taxon>
        <taxon>Mytilus</taxon>
    </lineage>
</organism>
<gene>
    <name evidence="2" type="ORF">MCOR_50018</name>
</gene>
<sequence>MVKQYICLVLLVVFISIAGSRKCDLKTESGEVIKVCCADYEPNGTNCIGCSIGYTSHIGQMCKRCSSNMYGERCRYECSCSRFEIREVRLACCGDSEARGIYCIACSKGYTSTIGQNCLPCTRKTYGERCKFECHCSDFEMFVLDLKKIVFVMSMYANIIKQTYTKQATESDPIDGFCWNPY</sequence>
<proteinExistence type="predicted"/>
<evidence type="ECO:0000256" key="1">
    <source>
        <dbReference type="SAM" id="SignalP"/>
    </source>
</evidence>
<evidence type="ECO:0008006" key="4">
    <source>
        <dbReference type="Google" id="ProtNLM"/>
    </source>
</evidence>
<protein>
    <recommendedName>
        <fullName evidence="4">MEGF10_11</fullName>
    </recommendedName>
</protein>